<comment type="caution">
    <text evidence="1">The sequence shown here is derived from an EMBL/GenBank/DDBJ whole genome shotgun (WGS) entry which is preliminary data.</text>
</comment>
<keyword evidence="2" id="KW-1185">Reference proteome</keyword>
<accession>A0A0V8JQL8</accession>
<reference evidence="1 2" key="1">
    <citation type="submission" date="2015-11" db="EMBL/GenBank/DDBJ databases">
        <title>Bacillus caseinolyticus sp nov.</title>
        <authorList>
            <person name="Dastager S.G."/>
            <person name="Mawlankar R."/>
        </authorList>
    </citation>
    <scope>NUCLEOTIDE SEQUENCE [LARGE SCALE GENOMIC DNA]</scope>
    <source>
        <strain evidence="1 2">SGD-V-76</strain>
    </source>
</reference>
<dbReference type="AlphaFoldDB" id="A0A0V8JQL8"/>
<protein>
    <recommendedName>
        <fullName evidence="3">DUF2642 domain-containing protein</fullName>
    </recommendedName>
</protein>
<evidence type="ECO:0000313" key="1">
    <source>
        <dbReference type="EMBL" id="KSU89254.1"/>
    </source>
</evidence>
<gene>
    <name evidence="1" type="ORF">AS180_02905</name>
</gene>
<proteinExistence type="predicted"/>
<sequence length="89" mass="9395">MKRAVALRAICCNGGTIPEPVEPPTSPTPLLGTLLTLVNERVTLEISSGIEPTITGVLSFVGTDYVVVVEDDLSVTFVLVSQIETVTPL</sequence>
<name>A0A0V8JQL8_9BACI</name>
<dbReference type="RefSeq" id="WP_062686349.1">
    <property type="nucleotide sequence ID" value="NZ_KQ758629.1"/>
</dbReference>
<dbReference type="Proteomes" id="UP000053681">
    <property type="component" value="Unassembled WGS sequence"/>
</dbReference>
<organism evidence="1 2">
    <name type="scientific">Priestia veravalensis</name>
    <dbReference type="NCBI Taxonomy" id="1414648"/>
    <lineage>
        <taxon>Bacteria</taxon>
        <taxon>Bacillati</taxon>
        <taxon>Bacillota</taxon>
        <taxon>Bacilli</taxon>
        <taxon>Bacillales</taxon>
        <taxon>Bacillaceae</taxon>
        <taxon>Priestia</taxon>
    </lineage>
</organism>
<dbReference type="EMBL" id="LNQP01000007">
    <property type="protein sequence ID" value="KSU89254.1"/>
    <property type="molecule type" value="Genomic_DNA"/>
</dbReference>
<evidence type="ECO:0008006" key="3">
    <source>
        <dbReference type="Google" id="ProtNLM"/>
    </source>
</evidence>
<evidence type="ECO:0000313" key="2">
    <source>
        <dbReference type="Proteomes" id="UP000053681"/>
    </source>
</evidence>